<evidence type="ECO:0000256" key="9">
    <source>
        <dbReference type="SAM" id="Coils"/>
    </source>
</evidence>
<keyword evidence="3 6" id="KW-0547">Nucleotide-binding</keyword>
<evidence type="ECO:0000256" key="4">
    <source>
        <dbReference type="ARBA" id="ARBA00022842"/>
    </source>
</evidence>
<dbReference type="InterPro" id="IPR027417">
    <property type="entry name" value="P-loop_NTPase"/>
</dbReference>
<feature type="binding site" evidence="7">
    <location>
        <begin position="245"/>
        <end position="249"/>
    </location>
    <ligand>
        <name>GTP</name>
        <dbReference type="ChEBI" id="CHEBI:37565"/>
    </ligand>
</feature>
<evidence type="ECO:0000256" key="5">
    <source>
        <dbReference type="ARBA" id="ARBA00023134"/>
    </source>
</evidence>
<organism evidence="11 12">
    <name type="scientific">Anaerohalosphaera lusitana</name>
    <dbReference type="NCBI Taxonomy" id="1936003"/>
    <lineage>
        <taxon>Bacteria</taxon>
        <taxon>Pseudomonadati</taxon>
        <taxon>Planctomycetota</taxon>
        <taxon>Phycisphaerae</taxon>
        <taxon>Sedimentisphaerales</taxon>
        <taxon>Anaerohalosphaeraceae</taxon>
        <taxon>Anaerohalosphaera</taxon>
    </lineage>
</organism>
<dbReference type="Gene3D" id="3.40.50.300">
    <property type="entry name" value="P-loop containing nucleotide triphosphate hydrolases"/>
    <property type="match status" value="1"/>
</dbReference>
<evidence type="ECO:0000256" key="6">
    <source>
        <dbReference type="HAMAP-Rule" id="MF_00900"/>
    </source>
</evidence>
<evidence type="ECO:0000256" key="7">
    <source>
        <dbReference type="PIRSR" id="PIRSR006809-1"/>
    </source>
</evidence>
<dbReference type="PIRSF" id="PIRSF006809">
    <property type="entry name" value="GTP-binding_hflX_prd"/>
    <property type="match status" value="1"/>
</dbReference>
<comment type="cofactor">
    <cofactor evidence="8">
        <name>Mg(2+)</name>
        <dbReference type="ChEBI" id="CHEBI:18420"/>
    </cofactor>
</comment>
<dbReference type="Gene3D" id="3.40.50.11060">
    <property type="entry name" value="GTPase HflX, N-terminal domain"/>
    <property type="match status" value="1"/>
</dbReference>
<comment type="subcellular location">
    <subcellularLocation>
        <location evidence="6">Cytoplasm</location>
    </subcellularLocation>
    <text evidence="6">May associate with membranes.</text>
</comment>
<dbReference type="InterPro" id="IPR025121">
    <property type="entry name" value="GTPase_HflX_N"/>
</dbReference>
<feature type="binding site" evidence="7">
    <location>
        <begin position="267"/>
        <end position="270"/>
    </location>
    <ligand>
        <name>GTP</name>
        <dbReference type="ChEBI" id="CHEBI:37565"/>
    </ligand>
</feature>
<dbReference type="InterPro" id="IPR006073">
    <property type="entry name" value="GTP-bd"/>
</dbReference>
<keyword evidence="2 8" id="KW-0479">Metal-binding</keyword>
<dbReference type="NCBIfam" id="TIGR03156">
    <property type="entry name" value="GTP_HflX"/>
    <property type="match status" value="1"/>
</dbReference>
<dbReference type="Pfam" id="PF16360">
    <property type="entry name" value="GTP-bdg_M"/>
    <property type="match status" value="1"/>
</dbReference>
<dbReference type="Pfam" id="PF13167">
    <property type="entry name" value="GTP-bdg_N"/>
    <property type="match status" value="1"/>
</dbReference>
<dbReference type="GO" id="GO:0046872">
    <property type="term" value="F:metal ion binding"/>
    <property type="evidence" value="ECO:0007669"/>
    <property type="project" value="UniProtKB-KW"/>
</dbReference>
<feature type="binding site" evidence="7">
    <location>
        <begin position="333"/>
        <end position="336"/>
    </location>
    <ligand>
        <name>GTP</name>
        <dbReference type="ChEBI" id="CHEBI:37565"/>
    </ligand>
</feature>
<dbReference type="AlphaFoldDB" id="A0A1U9NP54"/>
<dbReference type="PROSITE" id="PS51705">
    <property type="entry name" value="G_HFLX"/>
    <property type="match status" value="1"/>
</dbReference>
<dbReference type="SUPFAM" id="SSF52540">
    <property type="entry name" value="P-loop containing nucleoside triphosphate hydrolases"/>
    <property type="match status" value="1"/>
</dbReference>
<name>A0A1U9NP54_9BACT</name>
<sequence>METLKDKFKVQKERAILVAAAQRGESGYKYNDLSELSALAESAGAAIVYKLQQKIDRINPSTYIGRGKAELLGEHAESEKADVVIFDNDLSPAQIRELEKVVGVRVIDRSELILDIFATRARTRQAKLQVELAQLQYTYPRLTRLWSHLDTVAGAAGGAGAAGAVGGIGTRGTGEKQLEIDRRLVNKRITELKREIEGIDKRKMREIKGRHDQYKVSLVGYTNAGKSTLMNALTDAEVFVEDRLFATLDTRTRKWSVDKGVEVLLSDTVGFVSHLPHHLVASFKATLEEAVHADLLLQVVDVSDEDVFEQIKSVDQVLDDIGCGEKERLVLFNKSDALASEANLESLQAIYPDAICISARTGMNLDLLAQAVLDRYRQEEMTVRVKIALSDGKTQSFLRGYCEILEENYTDSHVEIEARLGKSQLPALKSLKPAELRLDA</sequence>
<keyword evidence="12" id="KW-1185">Reference proteome</keyword>
<gene>
    <name evidence="6 11" type="primary">hflX</name>
    <name evidence="11" type="ORF">STSP2_02770</name>
</gene>
<dbReference type="KEGG" id="alus:STSP2_02770"/>
<dbReference type="RefSeq" id="WP_146663251.1">
    <property type="nucleotide sequence ID" value="NZ_CP019791.1"/>
</dbReference>
<feature type="binding site" evidence="8">
    <location>
        <position position="227"/>
    </location>
    <ligand>
        <name>Mg(2+)</name>
        <dbReference type="ChEBI" id="CHEBI:18420"/>
    </ligand>
</feature>
<feature type="coiled-coil region" evidence="9">
    <location>
        <begin position="175"/>
        <end position="202"/>
    </location>
</feature>
<evidence type="ECO:0000313" key="11">
    <source>
        <dbReference type="EMBL" id="AQT69577.1"/>
    </source>
</evidence>
<dbReference type="GO" id="GO:0003924">
    <property type="term" value="F:GTPase activity"/>
    <property type="evidence" value="ECO:0007669"/>
    <property type="project" value="UniProtKB-UniRule"/>
</dbReference>
<dbReference type="PRINTS" id="PR00326">
    <property type="entry name" value="GTP1OBG"/>
</dbReference>
<dbReference type="CDD" id="cd01878">
    <property type="entry name" value="HflX"/>
    <property type="match status" value="1"/>
</dbReference>
<evidence type="ECO:0000256" key="2">
    <source>
        <dbReference type="ARBA" id="ARBA00022723"/>
    </source>
</evidence>
<dbReference type="InterPro" id="IPR032305">
    <property type="entry name" value="GTP-bd_M"/>
</dbReference>
<keyword evidence="5 6" id="KW-0342">GTP-binding</keyword>
<dbReference type="OrthoDB" id="9812272at2"/>
<comment type="similarity">
    <text evidence="6">Belongs to the TRAFAC class OBG-HflX-like GTPase superfamily. HflX GTPase family.</text>
</comment>
<dbReference type="GO" id="GO:0005737">
    <property type="term" value="C:cytoplasm"/>
    <property type="evidence" value="ECO:0007669"/>
    <property type="project" value="UniProtKB-SubCell"/>
</dbReference>
<dbReference type="Pfam" id="PF01926">
    <property type="entry name" value="MMR_HSR1"/>
    <property type="match status" value="1"/>
</dbReference>
<dbReference type="PANTHER" id="PTHR10229">
    <property type="entry name" value="GTP-BINDING PROTEIN HFLX"/>
    <property type="match status" value="1"/>
</dbReference>
<dbReference type="FunFam" id="3.40.50.11060:FF:000001">
    <property type="entry name" value="GTPase HflX"/>
    <property type="match status" value="1"/>
</dbReference>
<dbReference type="PANTHER" id="PTHR10229:SF0">
    <property type="entry name" value="GTP-BINDING PROTEIN 6-RELATED"/>
    <property type="match status" value="1"/>
</dbReference>
<evidence type="ECO:0000259" key="10">
    <source>
        <dbReference type="PROSITE" id="PS51705"/>
    </source>
</evidence>
<accession>A0A1U9NP54</accession>
<reference evidence="12" key="1">
    <citation type="submission" date="2017-02" db="EMBL/GenBank/DDBJ databases">
        <title>Comparative genomics and description of representatives of a novel lineage of planctomycetes thriving in anoxic sediments.</title>
        <authorList>
            <person name="Spring S."/>
            <person name="Bunk B."/>
            <person name="Sproer C."/>
        </authorList>
    </citation>
    <scope>NUCLEOTIDE SEQUENCE [LARGE SCALE GENOMIC DNA]</scope>
    <source>
        <strain evidence="12">ST-NAGAB-D1</strain>
    </source>
</reference>
<feature type="binding site" evidence="7">
    <location>
        <begin position="220"/>
        <end position="227"/>
    </location>
    <ligand>
        <name>GTP</name>
        <dbReference type="ChEBI" id="CHEBI:37565"/>
    </ligand>
</feature>
<dbReference type="InterPro" id="IPR042108">
    <property type="entry name" value="GTPase_HflX_N_sf"/>
</dbReference>
<proteinExistence type="inferred from homology"/>
<dbReference type="InterPro" id="IPR016496">
    <property type="entry name" value="GTPase_HflX"/>
</dbReference>
<feature type="domain" description="Hflx-type G" evidence="10">
    <location>
        <begin position="214"/>
        <end position="380"/>
    </location>
</feature>
<dbReference type="EMBL" id="CP019791">
    <property type="protein sequence ID" value="AQT69577.1"/>
    <property type="molecule type" value="Genomic_DNA"/>
</dbReference>
<dbReference type="GO" id="GO:0005525">
    <property type="term" value="F:GTP binding"/>
    <property type="evidence" value="ECO:0007669"/>
    <property type="project" value="UniProtKB-UniRule"/>
</dbReference>
<keyword evidence="4 8" id="KW-0460">Magnesium</keyword>
<keyword evidence="1 6" id="KW-0963">Cytoplasm</keyword>
<feature type="binding site" evidence="8">
    <location>
        <position position="247"/>
    </location>
    <ligand>
        <name>Mg(2+)</name>
        <dbReference type="ChEBI" id="CHEBI:18420"/>
    </ligand>
</feature>
<dbReference type="InterPro" id="IPR030394">
    <property type="entry name" value="G_HFLX_dom"/>
</dbReference>
<protein>
    <recommendedName>
        <fullName evidence="6">GTPase HflX</fullName>
    </recommendedName>
    <alternativeName>
        <fullName evidence="6">GTP-binding protein HflX</fullName>
    </alternativeName>
</protein>
<dbReference type="Gene3D" id="6.10.250.2860">
    <property type="match status" value="1"/>
</dbReference>
<keyword evidence="9" id="KW-0175">Coiled coil</keyword>
<dbReference type="STRING" id="1936003.STSP2_02770"/>
<comment type="subunit">
    <text evidence="6">Monomer. Associates with the 50S ribosomal subunit.</text>
</comment>
<dbReference type="GO" id="GO:0043022">
    <property type="term" value="F:ribosome binding"/>
    <property type="evidence" value="ECO:0007669"/>
    <property type="project" value="TreeGrafter"/>
</dbReference>
<dbReference type="HAMAP" id="MF_00900">
    <property type="entry name" value="GTPase_HflX"/>
    <property type="match status" value="1"/>
</dbReference>
<evidence type="ECO:0000256" key="8">
    <source>
        <dbReference type="PIRSR" id="PIRSR006809-2"/>
    </source>
</evidence>
<comment type="function">
    <text evidence="6">GTPase that associates with the 50S ribosomal subunit and may have a role during protein synthesis or ribosome biogenesis.</text>
</comment>
<feature type="binding site" evidence="7">
    <location>
        <begin position="358"/>
        <end position="360"/>
    </location>
    <ligand>
        <name>GTP</name>
        <dbReference type="ChEBI" id="CHEBI:37565"/>
    </ligand>
</feature>
<evidence type="ECO:0000256" key="3">
    <source>
        <dbReference type="ARBA" id="ARBA00022741"/>
    </source>
</evidence>
<evidence type="ECO:0000256" key="1">
    <source>
        <dbReference type="ARBA" id="ARBA00022490"/>
    </source>
</evidence>
<evidence type="ECO:0000313" key="12">
    <source>
        <dbReference type="Proteomes" id="UP000189674"/>
    </source>
</evidence>
<dbReference type="Proteomes" id="UP000189674">
    <property type="component" value="Chromosome"/>
</dbReference>